<evidence type="ECO:0000256" key="3">
    <source>
        <dbReference type="ARBA" id="ARBA00022737"/>
    </source>
</evidence>
<feature type="transmembrane region" description="Helical" evidence="8">
    <location>
        <begin position="6"/>
        <end position="26"/>
    </location>
</feature>
<evidence type="ECO:0000256" key="4">
    <source>
        <dbReference type="ARBA" id="ARBA00022771"/>
    </source>
</evidence>
<dbReference type="SUPFAM" id="SSF57667">
    <property type="entry name" value="beta-beta-alpha zinc fingers"/>
    <property type="match status" value="3"/>
</dbReference>
<evidence type="ECO:0000256" key="6">
    <source>
        <dbReference type="ARBA" id="ARBA00023242"/>
    </source>
</evidence>
<evidence type="ECO:0000256" key="2">
    <source>
        <dbReference type="ARBA" id="ARBA00022723"/>
    </source>
</evidence>
<keyword evidence="5" id="KW-0862">Zinc</keyword>
<dbReference type="EMBL" id="GIFC01012084">
    <property type="protein sequence ID" value="MXU94167.1"/>
    <property type="molecule type" value="Transcribed_RNA"/>
</dbReference>
<keyword evidence="2" id="KW-0479">Metal-binding</keyword>
<dbReference type="AlphaFoldDB" id="A0A6B0UWD4"/>
<feature type="domain" description="C2H2-type" evidence="9">
    <location>
        <begin position="40"/>
        <end position="67"/>
    </location>
</feature>
<dbReference type="PANTHER" id="PTHR24394">
    <property type="entry name" value="ZINC FINGER PROTEIN"/>
    <property type="match status" value="1"/>
</dbReference>
<evidence type="ECO:0000259" key="9">
    <source>
        <dbReference type="PROSITE" id="PS50157"/>
    </source>
</evidence>
<keyword evidence="4 7" id="KW-0863">Zinc-finger</keyword>
<comment type="subcellular location">
    <subcellularLocation>
        <location evidence="1">Nucleus</location>
    </subcellularLocation>
</comment>
<feature type="domain" description="C2H2-type" evidence="9">
    <location>
        <begin position="125"/>
        <end position="153"/>
    </location>
</feature>
<keyword evidence="8" id="KW-1133">Transmembrane helix</keyword>
<reference evidence="10" key="1">
    <citation type="submission" date="2019-12" db="EMBL/GenBank/DDBJ databases">
        <title>An insight into the sialome of adult female Ixodes ricinus ticks feeding for 6 days.</title>
        <authorList>
            <person name="Perner J."/>
            <person name="Ribeiro J.M.C."/>
        </authorList>
    </citation>
    <scope>NUCLEOTIDE SEQUENCE</scope>
    <source>
        <strain evidence="10">Semi-engorged</strain>
        <tissue evidence="10">Salivary glands</tissue>
    </source>
</reference>
<evidence type="ECO:0000313" key="10">
    <source>
        <dbReference type="EMBL" id="MXU94167.1"/>
    </source>
</evidence>
<dbReference type="Pfam" id="PF00096">
    <property type="entry name" value="zf-C2H2"/>
    <property type="match status" value="1"/>
</dbReference>
<dbReference type="InterPro" id="IPR013087">
    <property type="entry name" value="Znf_C2H2_type"/>
</dbReference>
<protein>
    <submittedName>
        <fullName evidence="10">Putative regulation of transcription</fullName>
    </submittedName>
</protein>
<evidence type="ECO:0000256" key="5">
    <source>
        <dbReference type="ARBA" id="ARBA00022833"/>
    </source>
</evidence>
<keyword evidence="8" id="KW-0812">Transmembrane</keyword>
<proteinExistence type="predicted"/>
<keyword evidence="6" id="KW-0539">Nucleus</keyword>
<evidence type="ECO:0000256" key="8">
    <source>
        <dbReference type="SAM" id="Phobius"/>
    </source>
</evidence>
<dbReference type="PROSITE" id="PS50157">
    <property type="entry name" value="ZINC_FINGER_C2H2_2"/>
    <property type="match status" value="3"/>
</dbReference>
<dbReference type="GO" id="GO:0000981">
    <property type="term" value="F:DNA-binding transcription factor activity, RNA polymerase II-specific"/>
    <property type="evidence" value="ECO:0007669"/>
    <property type="project" value="TreeGrafter"/>
</dbReference>
<feature type="domain" description="C2H2-type" evidence="9">
    <location>
        <begin position="68"/>
        <end position="95"/>
    </location>
</feature>
<sequence length="158" mass="17885">MPSEGPALAAFPCGVCVAVFSSLAVLEEHRTRRHQAGGRHECSYCPYSSESTTRVIQHERTHTGERPFVCGVCSKAFMQQYNLIRHVRIHAKEKPYSCHLCEYRSNDSGRVKDHVTAVHLKDYHYICKCCGKGYMSPCRLRSHLAKEHPHEDDGDLGV</sequence>
<evidence type="ECO:0000256" key="1">
    <source>
        <dbReference type="ARBA" id="ARBA00004123"/>
    </source>
</evidence>
<dbReference type="PANTHER" id="PTHR24394:SF44">
    <property type="entry name" value="ZINC FINGER PROTEIN 271-LIKE"/>
    <property type="match status" value="1"/>
</dbReference>
<dbReference type="InterPro" id="IPR036236">
    <property type="entry name" value="Znf_C2H2_sf"/>
</dbReference>
<dbReference type="SMART" id="SM00355">
    <property type="entry name" value="ZnF_C2H2"/>
    <property type="match status" value="5"/>
</dbReference>
<dbReference type="PROSITE" id="PS00028">
    <property type="entry name" value="ZINC_FINGER_C2H2_1"/>
    <property type="match status" value="2"/>
</dbReference>
<dbReference type="GO" id="GO:0032502">
    <property type="term" value="P:developmental process"/>
    <property type="evidence" value="ECO:0007669"/>
    <property type="project" value="UniProtKB-ARBA"/>
</dbReference>
<name>A0A6B0UWD4_IXORI</name>
<keyword evidence="3" id="KW-0677">Repeat</keyword>
<dbReference type="GO" id="GO:0008270">
    <property type="term" value="F:zinc ion binding"/>
    <property type="evidence" value="ECO:0007669"/>
    <property type="project" value="UniProtKB-KW"/>
</dbReference>
<keyword evidence="8" id="KW-0472">Membrane</keyword>
<dbReference type="GO" id="GO:0005634">
    <property type="term" value="C:nucleus"/>
    <property type="evidence" value="ECO:0007669"/>
    <property type="project" value="UniProtKB-SubCell"/>
</dbReference>
<evidence type="ECO:0000256" key="7">
    <source>
        <dbReference type="PROSITE-ProRule" id="PRU00042"/>
    </source>
</evidence>
<dbReference type="Pfam" id="PF13912">
    <property type="entry name" value="zf-C2H2_6"/>
    <property type="match status" value="1"/>
</dbReference>
<dbReference type="Gene3D" id="3.30.160.60">
    <property type="entry name" value="Classic Zinc Finger"/>
    <property type="match status" value="3"/>
</dbReference>
<organism evidence="10">
    <name type="scientific">Ixodes ricinus</name>
    <name type="common">Common tick</name>
    <name type="synonym">Acarus ricinus</name>
    <dbReference type="NCBI Taxonomy" id="34613"/>
    <lineage>
        <taxon>Eukaryota</taxon>
        <taxon>Metazoa</taxon>
        <taxon>Ecdysozoa</taxon>
        <taxon>Arthropoda</taxon>
        <taxon>Chelicerata</taxon>
        <taxon>Arachnida</taxon>
        <taxon>Acari</taxon>
        <taxon>Parasitiformes</taxon>
        <taxon>Ixodida</taxon>
        <taxon>Ixodoidea</taxon>
        <taxon>Ixodidae</taxon>
        <taxon>Ixodinae</taxon>
        <taxon>Ixodes</taxon>
    </lineage>
</organism>
<accession>A0A6B0UWD4</accession>
<dbReference type="FunFam" id="3.30.160.60:FF:000202">
    <property type="entry name" value="Zinc finger protein 574"/>
    <property type="match status" value="1"/>
</dbReference>